<dbReference type="Pfam" id="PF04250">
    <property type="entry name" value="DUF429"/>
    <property type="match status" value="1"/>
</dbReference>
<reference evidence="1 2" key="1">
    <citation type="submission" date="2018-06" db="EMBL/GenBank/DDBJ databases">
        <title>Extensive metabolic versatility and redundancy in microbially diverse, dynamic hydrothermal sediments.</title>
        <authorList>
            <person name="Dombrowski N."/>
            <person name="Teske A."/>
            <person name="Baker B.J."/>
        </authorList>
    </citation>
    <scope>NUCLEOTIDE SEQUENCE [LARGE SCALE GENOMIC DNA]</scope>
    <source>
        <strain evidence="1">B7_G13</strain>
    </source>
</reference>
<accession>A0A662D2Y1</accession>
<gene>
    <name evidence="1" type="ORF">DRZ78_03615</name>
</gene>
<dbReference type="AlphaFoldDB" id="A0A662D2Y1"/>
<evidence type="ECO:0000313" key="2">
    <source>
        <dbReference type="Proteomes" id="UP000277457"/>
    </source>
</evidence>
<comment type="caution">
    <text evidence="1">The sequence shown here is derived from an EMBL/GenBank/DDBJ whole genome shotgun (WGS) entry which is preliminary data.</text>
</comment>
<organism evidence="1 2">
    <name type="scientific">Aerophobetes bacterium</name>
    <dbReference type="NCBI Taxonomy" id="2030807"/>
    <lineage>
        <taxon>Bacteria</taxon>
        <taxon>Candidatus Aerophobota</taxon>
    </lineage>
</organism>
<dbReference type="EMBL" id="QMPY01000124">
    <property type="protein sequence ID" value="RLE07062.1"/>
    <property type="molecule type" value="Genomic_DNA"/>
</dbReference>
<dbReference type="InterPro" id="IPR007362">
    <property type="entry name" value="DUF429"/>
</dbReference>
<evidence type="ECO:0008006" key="3">
    <source>
        <dbReference type="Google" id="ProtNLM"/>
    </source>
</evidence>
<dbReference type="Proteomes" id="UP000277457">
    <property type="component" value="Unassembled WGS sequence"/>
</dbReference>
<evidence type="ECO:0000313" key="1">
    <source>
        <dbReference type="EMBL" id="RLE07062.1"/>
    </source>
</evidence>
<sequence>MERSLFAGVDLAGSPSRKTGWAVIDEDRKLLSHCHLFSDDEIRKRVKDISPKWIGIDAPLTLPLGRGGNYNTRLCDRKLAKFGVSTIAPSLLGSLTFRGIRLAQMLKEEGYSFIEVYPRATEKVLKIKVKGKKPTLRWRESLQDGLSLLIKAIPSPRERLFSAHILDAILCAYTAYCRDKGNYEEVGDEEGVVVVPRLP</sequence>
<protein>
    <recommendedName>
        <fullName evidence="3">DUF429 domain-containing protein</fullName>
    </recommendedName>
</protein>
<proteinExistence type="predicted"/>
<name>A0A662D2Y1_UNCAE</name>